<dbReference type="EMBL" id="JAGEUA010000006">
    <property type="protein sequence ID" value="KAL0973533.1"/>
    <property type="molecule type" value="Genomic_DNA"/>
</dbReference>
<comment type="caution">
    <text evidence="1">The sequence shown here is derived from an EMBL/GenBank/DDBJ whole genome shotgun (WGS) entry which is preliminary data.</text>
</comment>
<name>A0ABD0WNU9_UMBPY</name>
<reference evidence="1 2" key="1">
    <citation type="submission" date="2024-06" db="EMBL/GenBank/DDBJ databases">
        <authorList>
            <person name="Pan Q."/>
            <person name="Wen M."/>
            <person name="Jouanno E."/>
            <person name="Zahm M."/>
            <person name="Klopp C."/>
            <person name="Cabau C."/>
            <person name="Louis A."/>
            <person name="Berthelot C."/>
            <person name="Parey E."/>
            <person name="Roest Crollius H."/>
            <person name="Montfort J."/>
            <person name="Robinson-Rechavi M."/>
            <person name="Bouchez O."/>
            <person name="Lampietro C."/>
            <person name="Lopez Roques C."/>
            <person name="Donnadieu C."/>
            <person name="Postlethwait J."/>
            <person name="Bobe J."/>
            <person name="Verreycken H."/>
            <person name="Guiguen Y."/>
        </authorList>
    </citation>
    <scope>NUCLEOTIDE SEQUENCE [LARGE SCALE GENOMIC DNA]</scope>
    <source>
        <strain evidence="1">Up_M1</strain>
        <tissue evidence="1">Testis</tissue>
    </source>
</reference>
<accession>A0ABD0WNU9</accession>
<gene>
    <name evidence="1" type="ORF">UPYG_G00205540</name>
</gene>
<proteinExistence type="predicted"/>
<sequence length="174" mass="18668">MTSHLLDDAVILIEKLHAVGWRPLLLLEYPQKEVKLLLPKDQVLGKNAQTCVTNIKEIFKIIVEGNTNQPTQTTSHDSEEVTLHLESIPNPSTGEQDSTAATGMVQGAVATDGPECELCLSPTGQATICMDQGAVTKADPGHDINQPPTGPGLKLFSFISVLHILVRCPLAANL</sequence>
<evidence type="ECO:0000313" key="2">
    <source>
        <dbReference type="Proteomes" id="UP001557470"/>
    </source>
</evidence>
<keyword evidence="2" id="KW-1185">Reference proteome</keyword>
<protein>
    <submittedName>
        <fullName evidence="1">Uncharacterized protein</fullName>
    </submittedName>
</protein>
<dbReference type="Proteomes" id="UP001557470">
    <property type="component" value="Unassembled WGS sequence"/>
</dbReference>
<evidence type="ECO:0000313" key="1">
    <source>
        <dbReference type="EMBL" id="KAL0973533.1"/>
    </source>
</evidence>
<organism evidence="1 2">
    <name type="scientific">Umbra pygmaea</name>
    <name type="common">Eastern mudminnow</name>
    <dbReference type="NCBI Taxonomy" id="75934"/>
    <lineage>
        <taxon>Eukaryota</taxon>
        <taxon>Metazoa</taxon>
        <taxon>Chordata</taxon>
        <taxon>Craniata</taxon>
        <taxon>Vertebrata</taxon>
        <taxon>Euteleostomi</taxon>
        <taxon>Actinopterygii</taxon>
        <taxon>Neopterygii</taxon>
        <taxon>Teleostei</taxon>
        <taxon>Protacanthopterygii</taxon>
        <taxon>Esociformes</taxon>
        <taxon>Umbridae</taxon>
        <taxon>Umbra</taxon>
    </lineage>
</organism>
<dbReference type="AlphaFoldDB" id="A0ABD0WNU9"/>